<dbReference type="Proteomes" id="UP001597260">
    <property type="component" value="Unassembled WGS sequence"/>
</dbReference>
<feature type="compositionally biased region" description="Pro residues" evidence="1">
    <location>
        <begin position="130"/>
        <end position="146"/>
    </location>
</feature>
<gene>
    <name evidence="2" type="ORF">ACFQ4H_34680</name>
</gene>
<organism evidence="2 3">
    <name type="scientific">Micromonospora sonneratiae</name>
    <dbReference type="NCBI Taxonomy" id="1184706"/>
    <lineage>
        <taxon>Bacteria</taxon>
        <taxon>Bacillati</taxon>
        <taxon>Actinomycetota</taxon>
        <taxon>Actinomycetes</taxon>
        <taxon>Micromonosporales</taxon>
        <taxon>Micromonosporaceae</taxon>
        <taxon>Micromonospora</taxon>
    </lineage>
</organism>
<sequence length="146" mass="14268">MTSEGLQHPGQEPEGVAPGAAGPAPHGSHAPLDQQRFFSQQDAGSVANTGWAPPPPQGGPANPQAPWGVPGGSAAGTGPDPAPWGPPTSGPADAGPPPNLWAPPSGVPDNPPASPHTPAADAEFPAHWGSPPPAAAAPPPAAPPRW</sequence>
<feature type="compositionally biased region" description="Pro residues" evidence="1">
    <location>
        <begin position="80"/>
        <end position="115"/>
    </location>
</feature>
<evidence type="ECO:0000313" key="3">
    <source>
        <dbReference type="Proteomes" id="UP001597260"/>
    </source>
</evidence>
<reference evidence="3" key="1">
    <citation type="journal article" date="2019" name="Int. J. Syst. Evol. Microbiol.">
        <title>The Global Catalogue of Microorganisms (GCM) 10K type strain sequencing project: providing services to taxonomists for standard genome sequencing and annotation.</title>
        <authorList>
            <consortium name="The Broad Institute Genomics Platform"/>
            <consortium name="The Broad Institute Genome Sequencing Center for Infectious Disease"/>
            <person name="Wu L."/>
            <person name="Ma J."/>
        </authorList>
    </citation>
    <scope>NUCLEOTIDE SEQUENCE [LARGE SCALE GENOMIC DNA]</scope>
    <source>
        <strain evidence="3">JCM 31037</strain>
    </source>
</reference>
<feature type="compositionally biased region" description="Polar residues" evidence="1">
    <location>
        <begin position="36"/>
        <end position="48"/>
    </location>
</feature>
<keyword evidence="3" id="KW-1185">Reference proteome</keyword>
<feature type="compositionally biased region" description="Low complexity" evidence="1">
    <location>
        <begin position="59"/>
        <end position="68"/>
    </location>
</feature>
<dbReference type="EMBL" id="JBHTMP010000147">
    <property type="protein sequence ID" value="MFD1326237.1"/>
    <property type="molecule type" value="Genomic_DNA"/>
</dbReference>
<comment type="caution">
    <text evidence="2">The sequence shown here is derived from an EMBL/GenBank/DDBJ whole genome shotgun (WGS) entry which is preliminary data.</text>
</comment>
<feature type="region of interest" description="Disordered" evidence="1">
    <location>
        <begin position="1"/>
        <end position="146"/>
    </location>
</feature>
<proteinExistence type="predicted"/>
<feature type="compositionally biased region" description="Low complexity" evidence="1">
    <location>
        <begin position="9"/>
        <end position="31"/>
    </location>
</feature>
<name>A0ABW3YRW4_9ACTN</name>
<accession>A0ABW3YRW4</accession>
<evidence type="ECO:0000313" key="2">
    <source>
        <dbReference type="EMBL" id="MFD1326237.1"/>
    </source>
</evidence>
<feature type="non-terminal residue" evidence="2">
    <location>
        <position position="146"/>
    </location>
</feature>
<evidence type="ECO:0000256" key="1">
    <source>
        <dbReference type="SAM" id="MobiDB-lite"/>
    </source>
</evidence>
<protein>
    <submittedName>
        <fullName evidence="2">Uncharacterized protein</fullName>
    </submittedName>
</protein>